<dbReference type="AlphaFoldDB" id="A0A0D2N197"/>
<dbReference type="Gene3D" id="2.60.40.10">
    <property type="entry name" value="Immunoglobulins"/>
    <property type="match status" value="1"/>
</dbReference>
<reference evidence="1 2" key="1">
    <citation type="journal article" date="2013" name="BMC Genomics">
        <title>Reconstruction of the lipid metabolism for the microalga Monoraphidium neglectum from its genome sequence reveals characteristics suitable for biofuel production.</title>
        <authorList>
            <person name="Bogen C."/>
            <person name="Al-Dilaimi A."/>
            <person name="Albersmeier A."/>
            <person name="Wichmann J."/>
            <person name="Grundmann M."/>
            <person name="Rupp O."/>
            <person name="Lauersen K.J."/>
            <person name="Blifernez-Klassen O."/>
            <person name="Kalinowski J."/>
            <person name="Goesmann A."/>
            <person name="Mussgnug J.H."/>
            <person name="Kruse O."/>
        </authorList>
    </citation>
    <scope>NUCLEOTIDE SEQUENCE [LARGE SCALE GENOMIC DNA]</scope>
    <source>
        <strain evidence="1 2">SAG 48.87</strain>
    </source>
</reference>
<organism evidence="1 2">
    <name type="scientific">Monoraphidium neglectum</name>
    <dbReference type="NCBI Taxonomy" id="145388"/>
    <lineage>
        <taxon>Eukaryota</taxon>
        <taxon>Viridiplantae</taxon>
        <taxon>Chlorophyta</taxon>
        <taxon>core chlorophytes</taxon>
        <taxon>Chlorophyceae</taxon>
        <taxon>CS clade</taxon>
        <taxon>Sphaeropleales</taxon>
        <taxon>Selenastraceae</taxon>
        <taxon>Monoraphidium</taxon>
    </lineage>
</organism>
<name>A0A0D2N197_9CHLO</name>
<protein>
    <recommendedName>
        <fullName evidence="3">CARDB domain-containing protein</fullName>
    </recommendedName>
</protein>
<dbReference type="InterPro" id="IPR013783">
    <property type="entry name" value="Ig-like_fold"/>
</dbReference>
<dbReference type="Proteomes" id="UP000054498">
    <property type="component" value="Unassembled WGS sequence"/>
</dbReference>
<evidence type="ECO:0008006" key="3">
    <source>
        <dbReference type="Google" id="ProtNLM"/>
    </source>
</evidence>
<dbReference type="EMBL" id="KK101666">
    <property type="protein sequence ID" value="KIZ00051.1"/>
    <property type="molecule type" value="Genomic_DNA"/>
</dbReference>
<sequence>MNRPALSLTPDPPLAAPAKFSLPASVTNFDVGTTPAFTLGVWADAPAEKPCGAKPDVTVKFSGLKAFKTKNIVVKGLSAPAGLRTLRLFVDSECKVNETSEGNQFAFNYTVTANSFAALIGGTFDVEVAVKNTGSKAAPIGTIKLLSVPDNDTRVLNCTTPSPDVTLKFTDTIQPGKVKVFKVPGLKTPTTPGFYELQVLVDAAKLIARGGLRSGGTAELRITFKNVGNARGALGVVAAFANSDELPEIDFNCTTSSGAGWVSTAELTAQVAVNAKATAVITGLKLPSTPGTYFAVVLLDSTCKNPSISEVYEELFIPSFAVRYTLKV</sequence>
<accession>A0A0D2N197</accession>
<gene>
    <name evidence="1" type="ORF">MNEG_7911</name>
</gene>
<dbReference type="KEGG" id="mng:MNEG_7911"/>
<dbReference type="GeneID" id="25740787"/>
<evidence type="ECO:0000313" key="2">
    <source>
        <dbReference type="Proteomes" id="UP000054498"/>
    </source>
</evidence>
<evidence type="ECO:0000313" key="1">
    <source>
        <dbReference type="EMBL" id="KIZ00051.1"/>
    </source>
</evidence>
<keyword evidence="2" id="KW-1185">Reference proteome</keyword>
<proteinExistence type="predicted"/>
<dbReference type="RefSeq" id="XP_013899070.1">
    <property type="nucleotide sequence ID" value="XM_014043616.1"/>
</dbReference>